<protein>
    <recommendedName>
        <fullName evidence="3">Retrotransposon Copia-like N-terminal domain-containing protein</fullName>
    </recommendedName>
</protein>
<organism evidence="4 5">
    <name type="scientific">Solanum stoloniferum</name>
    <dbReference type="NCBI Taxonomy" id="62892"/>
    <lineage>
        <taxon>Eukaryota</taxon>
        <taxon>Viridiplantae</taxon>
        <taxon>Streptophyta</taxon>
        <taxon>Embryophyta</taxon>
        <taxon>Tracheophyta</taxon>
        <taxon>Spermatophyta</taxon>
        <taxon>Magnoliopsida</taxon>
        <taxon>eudicotyledons</taxon>
        <taxon>Gunneridae</taxon>
        <taxon>Pentapetalae</taxon>
        <taxon>asterids</taxon>
        <taxon>lamiids</taxon>
        <taxon>Solanales</taxon>
        <taxon>Solanaceae</taxon>
        <taxon>Solanoideae</taxon>
        <taxon>Solaneae</taxon>
        <taxon>Solanum</taxon>
    </lineage>
</organism>
<dbReference type="InterPro" id="IPR029472">
    <property type="entry name" value="Copia-like_N"/>
</dbReference>
<dbReference type="Pfam" id="PF14223">
    <property type="entry name" value="Retrotran_gag_2"/>
    <property type="match status" value="1"/>
</dbReference>
<feature type="compositionally biased region" description="Polar residues" evidence="1">
    <location>
        <begin position="491"/>
        <end position="507"/>
    </location>
</feature>
<dbReference type="Proteomes" id="UP001627284">
    <property type="component" value="Unassembled WGS sequence"/>
</dbReference>
<feature type="compositionally biased region" description="Polar residues" evidence="1">
    <location>
        <begin position="342"/>
        <end position="359"/>
    </location>
</feature>
<gene>
    <name evidence="4" type="ORF">AABB24_010470</name>
</gene>
<reference evidence="4 5" key="1">
    <citation type="submission" date="2024-05" db="EMBL/GenBank/DDBJ databases">
        <title>De novo assembly of an allotetraploid wild potato.</title>
        <authorList>
            <person name="Hosaka A.J."/>
        </authorList>
    </citation>
    <scope>NUCLEOTIDE SEQUENCE [LARGE SCALE GENOMIC DNA]</scope>
    <source>
        <tissue evidence="4">Young leaves</tissue>
    </source>
</reference>
<evidence type="ECO:0000313" key="5">
    <source>
        <dbReference type="Proteomes" id="UP001627284"/>
    </source>
</evidence>
<evidence type="ECO:0000259" key="3">
    <source>
        <dbReference type="Pfam" id="PF14244"/>
    </source>
</evidence>
<name>A0ABD2UBN0_9SOLN</name>
<keyword evidence="2" id="KW-1133">Transmembrane helix</keyword>
<proteinExistence type="predicted"/>
<accession>A0ABD2UBN0</accession>
<evidence type="ECO:0000256" key="1">
    <source>
        <dbReference type="SAM" id="MobiDB-lite"/>
    </source>
</evidence>
<feature type="domain" description="Retrotransposon Copia-like N-terminal" evidence="3">
    <location>
        <begin position="115"/>
        <end position="161"/>
    </location>
</feature>
<sequence>MMYINTTLINRMAKLHFPHINFLLCSSFTRSFHCYFHCCSTSSLYCLCFTISHGIRALSILRFHLLFRLFVLFAAKFSVSLFLLGSMADNFDLPSSSAGGSTSFSIDSNSPLYMHPSDNPGAMLVPVQFTGIGYRSWRHSVLRSLSVKNKLGFINGDCQRPQSDHPSYRQWERCDDIVTSWILNSLSKDIADSVEFGMSSVELWRELEDRYEQPNGAKLYQIQREINDLSQGSLDITGYYTKLKKLWEELSTLNVTAHCNCACNCGAKALAHKAEQDRRLIQFLMGLDEIYTVIRGSILMMNPLPNMAQAFSLLVQDEQQREIKPSNHFNVDSTALHVGSGKPSQPYKTNFSSNHPRNGSQIPYKDRFCNYCRRTGHLMEKCYQLHGYPSGSSSGPTSNNDNPNQKPYPYNNNPAPRPNNFRPPKPSQNTNPHRYPRGSGNRPVANAHCTHDSAPGNGHLVDQHEELYNMSLTKDQYGHVQSMLQQFHTENKNEGSTTNSALANGQSDFAGPFNEEASGAW</sequence>
<dbReference type="PANTHER" id="PTHR37610">
    <property type="entry name" value="CCHC-TYPE DOMAIN-CONTAINING PROTEIN"/>
    <property type="match status" value="1"/>
</dbReference>
<feature type="region of interest" description="Disordered" evidence="1">
    <location>
        <begin position="389"/>
        <end position="460"/>
    </location>
</feature>
<dbReference type="EMBL" id="JBJKTR010000006">
    <property type="protein sequence ID" value="KAL3365337.1"/>
    <property type="molecule type" value="Genomic_DNA"/>
</dbReference>
<dbReference type="Pfam" id="PF14244">
    <property type="entry name" value="Retrotran_gag_3"/>
    <property type="match status" value="1"/>
</dbReference>
<dbReference type="AlphaFoldDB" id="A0ABD2UBN0"/>
<feature type="region of interest" description="Disordered" evidence="1">
    <location>
        <begin position="491"/>
        <end position="521"/>
    </location>
</feature>
<keyword evidence="5" id="KW-1185">Reference proteome</keyword>
<evidence type="ECO:0000256" key="2">
    <source>
        <dbReference type="SAM" id="Phobius"/>
    </source>
</evidence>
<keyword evidence="2" id="KW-0812">Transmembrane</keyword>
<dbReference type="PANTHER" id="PTHR37610:SF40">
    <property type="entry name" value="OS01G0909600 PROTEIN"/>
    <property type="match status" value="1"/>
</dbReference>
<feature type="transmembrane region" description="Helical" evidence="2">
    <location>
        <begin position="65"/>
        <end position="88"/>
    </location>
</feature>
<feature type="region of interest" description="Disordered" evidence="1">
    <location>
        <begin position="332"/>
        <end position="359"/>
    </location>
</feature>
<comment type="caution">
    <text evidence="4">The sequence shown here is derived from an EMBL/GenBank/DDBJ whole genome shotgun (WGS) entry which is preliminary data.</text>
</comment>
<feature type="compositionally biased region" description="Low complexity" evidence="1">
    <location>
        <begin position="389"/>
        <end position="414"/>
    </location>
</feature>
<keyword evidence="2" id="KW-0472">Membrane</keyword>
<feature type="compositionally biased region" description="Pro residues" evidence="1">
    <location>
        <begin position="415"/>
        <end position="426"/>
    </location>
</feature>
<evidence type="ECO:0000313" key="4">
    <source>
        <dbReference type="EMBL" id="KAL3365337.1"/>
    </source>
</evidence>